<keyword evidence="2" id="KW-0418">Kinase</keyword>
<keyword evidence="3" id="KW-0902">Two-component regulatory system</keyword>
<dbReference type="InterPro" id="IPR050482">
    <property type="entry name" value="Sensor_HK_TwoCompSys"/>
</dbReference>
<name>A0ABN1KHA5_9BURK</name>
<dbReference type="EMBL" id="BAAAEW010000045">
    <property type="protein sequence ID" value="GAA0766855.1"/>
    <property type="molecule type" value="Genomic_DNA"/>
</dbReference>
<dbReference type="NCBIfam" id="TIGR00229">
    <property type="entry name" value="sensory_box"/>
    <property type="match status" value="2"/>
</dbReference>
<dbReference type="SUPFAM" id="SSF55785">
    <property type="entry name" value="PYP-like sensor domain (PAS domain)"/>
    <property type="match status" value="2"/>
</dbReference>
<keyword evidence="1" id="KW-0808">Transferase</keyword>
<feature type="compositionally biased region" description="Polar residues" evidence="5">
    <location>
        <begin position="1"/>
        <end position="11"/>
    </location>
</feature>
<evidence type="ECO:0000313" key="9">
    <source>
        <dbReference type="EMBL" id="GAA0766855.1"/>
    </source>
</evidence>
<dbReference type="InterPro" id="IPR001610">
    <property type="entry name" value="PAC"/>
</dbReference>
<dbReference type="Pfam" id="PF08448">
    <property type="entry name" value="PAS_4"/>
    <property type="match status" value="1"/>
</dbReference>
<feature type="coiled-coil region" evidence="4">
    <location>
        <begin position="285"/>
        <end position="319"/>
    </location>
</feature>
<dbReference type="InterPro" id="IPR011712">
    <property type="entry name" value="Sig_transdc_His_kin_sub3_dim/P"/>
</dbReference>
<sequence>MPESQPASASSHDPFPLLERHRPHADENSWEAQIALTLAMRAVGESLLRGVFETALDGIVMTGEDQLIVLANAAAARMLGCSSSQDMVGSPLARFIPESCRAMHGDAMRKFGRSGAAVRHMGRRREVQAMRTDGTLFPAEATISHIEIDGLGLYTATLRDMSEARQAEQALRDSEAMLRRLLMNLPEAVFVNSGNRVSFVNEAAQRLFGGDEAALLGRAPLELIAPQSRALVHARIAALSPRAPVAPLTELGIQRLDGSERRVESVGTLIAHRGESAILVVLRDVTELRQARTALEQSHADLQRLVAALEQTLMTERKRIARELHDDLQQTLSAIRMDTFLLRENCGGPNDAATLARIDGLAEAAMASTRRLVNDLRPLPLEEMGLTEALKAMAQRFAERSGITCEVTVPPPDAANEPAATLAHCLFRVAQEALNNVGKHAHCRQAEVSLRRDQDGGWTLRIRDDGCGIQPGDPRKPKCYGLLGMGERLRALGGALKVSRRSEGGTCVEATLPPPPRMD</sequence>
<dbReference type="InterPro" id="IPR003594">
    <property type="entry name" value="HATPase_dom"/>
</dbReference>
<dbReference type="SMART" id="SM00387">
    <property type="entry name" value="HATPase_c"/>
    <property type="match status" value="1"/>
</dbReference>
<reference evidence="9 10" key="1">
    <citation type="journal article" date="2019" name="Int. J. Syst. Evol. Microbiol.">
        <title>The Global Catalogue of Microorganisms (GCM) 10K type strain sequencing project: providing services to taxonomists for standard genome sequencing and annotation.</title>
        <authorList>
            <consortium name="The Broad Institute Genomics Platform"/>
            <consortium name="The Broad Institute Genome Sequencing Center for Infectious Disease"/>
            <person name="Wu L."/>
            <person name="Ma J."/>
        </authorList>
    </citation>
    <scope>NUCLEOTIDE SEQUENCE [LARGE SCALE GENOMIC DNA]</scope>
    <source>
        <strain evidence="9 10">JCM 15503</strain>
    </source>
</reference>
<dbReference type="Gene3D" id="3.30.565.10">
    <property type="entry name" value="Histidine kinase-like ATPase, C-terminal domain"/>
    <property type="match status" value="1"/>
</dbReference>
<evidence type="ECO:0000313" key="10">
    <source>
        <dbReference type="Proteomes" id="UP001500279"/>
    </source>
</evidence>
<dbReference type="PANTHER" id="PTHR24421">
    <property type="entry name" value="NITRATE/NITRITE SENSOR PROTEIN NARX-RELATED"/>
    <property type="match status" value="1"/>
</dbReference>
<evidence type="ECO:0000256" key="4">
    <source>
        <dbReference type="SAM" id="Coils"/>
    </source>
</evidence>
<dbReference type="Gene3D" id="3.30.450.20">
    <property type="entry name" value="PAS domain"/>
    <property type="match status" value="2"/>
</dbReference>
<keyword evidence="4" id="KW-0175">Coiled coil</keyword>
<dbReference type="Pfam" id="PF07730">
    <property type="entry name" value="HisKA_3"/>
    <property type="match status" value="1"/>
</dbReference>
<evidence type="ECO:0000256" key="5">
    <source>
        <dbReference type="SAM" id="MobiDB-lite"/>
    </source>
</evidence>
<dbReference type="PROSITE" id="PS50113">
    <property type="entry name" value="PAC"/>
    <property type="match status" value="2"/>
</dbReference>
<dbReference type="InterPro" id="IPR013656">
    <property type="entry name" value="PAS_4"/>
</dbReference>
<keyword evidence="10" id="KW-1185">Reference proteome</keyword>
<dbReference type="InterPro" id="IPR035965">
    <property type="entry name" value="PAS-like_dom_sf"/>
</dbReference>
<protein>
    <recommendedName>
        <fullName evidence="11">PAS domain S-box protein</fullName>
    </recommendedName>
</protein>
<feature type="domain" description="Histidine kinase" evidence="6">
    <location>
        <begin position="323"/>
        <end position="516"/>
    </location>
</feature>
<dbReference type="InterPro" id="IPR000014">
    <property type="entry name" value="PAS"/>
</dbReference>
<gene>
    <name evidence="9" type="ORF">GCM10009107_55250</name>
</gene>
<evidence type="ECO:0000259" key="7">
    <source>
        <dbReference type="PROSITE" id="PS50112"/>
    </source>
</evidence>
<dbReference type="SMART" id="SM00086">
    <property type="entry name" value="PAC"/>
    <property type="match status" value="2"/>
</dbReference>
<dbReference type="CDD" id="cd00130">
    <property type="entry name" value="PAS"/>
    <property type="match status" value="2"/>
</dbReference>
<evidence type="ECO:0000256" key="3">
    <source>
        <dbReference type="ARBA" id="ARBA00023012"/>
    </source>
</evidence>
<comment type="caution">
    <text evidence="9">The sequence shown here is derived from an EMBL/GenBank/DDBJ whole genome shotgun (WGS) entry which is preliminary data.</text>
</comment>
<dbReference type="InterPro" id="IPR005467">
    <property type="entry name" value="His_kinase_dom"/>
</dbReference>
<feature type="domain" description="PAC" evidence="8">
    <location>
        <begin position="247"/>
        <end position="297"/>
    </location>
</feature>
<dbReference type="PANTHER" id="PTHR24421:SF59">
    <property type="entry name" value="OXYGEN SENSOR HISTIDINE KINASE NREB"/>
    <property type="match status" value="1"/>
</dbReference>
<organism evidence="9 10">
    <name type="scientific">Ideonella azotifigens</name>
    <dbReference type="NCBI Taxonomy" id="513160"/>
    <lineage>
        <taxon>Bacteria</taxon>
        <taxon>Pseudomonadati</taxon>
        <taxon>Pseudomonadota</taxon>
        <taxon>Betaproteobacteria</taxon>
        <taxon>Burkholderiales</taxon>
        <taxon>Sphaerotilaceae</taxon>
        <taxon>Ideonella</taxon>
    </lineage>
</organism>
<dbReference type="Pfam" id="PF02518">
    <property type="entry name" value="HATPase_c"/>
    <property type="match status" value="1"/>
</dbReference>
<feature type="region of interest" description="Disordered" evidence="5">
    <location>
        <begin position="1"/>
        <end position="20"/>
    </location>
</feature>
<dbReference type="InterPro" id="IPR000700">
    <property type="entry name" value="PAS-assoc_C"/>
</dbReference>
<feature type="domain" description="PAS" evidence="7">
    <location>
        <begin position="174"/>
        <end position="236"/>
    </location>
</feature>
<feature type="domain" description="PAC" evidence="8">
    <location>
        <begin position="123"/>
        <end position="173"/>
    </location>
</feature>
<dbReference type="InterPro" id="IPR036890">
    <property type="entry name" value="HATPase_C_sf"/>
</dbReference>
<dbReference type="Gene3D" id="1.20.5.1930">
    <property type="match status" value="1"/>
</dbReference>
<dbReference type="PROSITE" id="PS50109">
    <property type="entry name" value="HIS_KIN"/>
    <property type="match status" value="1"/>
</dbReference>
<evidence type="ECO:0000256" key="1">
    <source>
        <dbReference type="ARBA" id="ARBA00022679"/>
    </source>
</evidence>
<dbReference type="Pfam" id="PF13426">
    <property type="entry name" value="PAS_9"/>
    <property type="match status" value="1"/>
</dbReference>
<accession>A0ABN1KHA5</accession>
<dbReference type="PROSITE" id="PS50112">
    <property type="entry name" value="PAS"/>
    <property type="match status" value="1"/>
</dbReference>
<dbReference type="Proteomes" id="UP001500279">
    <property type="component" value="Unassembled WGS sequence"/>
</dbReference>
<dbReference type="SMART" id="SM00091">
    <property type="entry name" value="PAS"/>
    <property type="match status" value="2"/>
</dbReference>
<dbReference type="CDD" id="cd16917">
    <property type="entry name" value="HATPase_UhpB-NarQ-NarX-like"/>
    <property type="match status" value="1"/>
</dbReference>
<evidence type="ECO:0000256" key="2">
    <source>
        <dbReference type="ARBA" id="ARBA00022777"/>
    </source>
</evidence>
<evidence type="ECO:0000259" key="8">
    <source>
        <dbReference type="PROSITE" id="PS50113"/>
    </source>
</evidence>
<dbReference type="SUPFAM" id="SSF55874">
    <property type="entry name" value="ATPase domain of HSP90 chaperone/DNA topoisomerase II/histidine kinase"/>
    <property type="match status" value="1"/>
</dbReference>
<evidence type="ECO:0000259" key="6">
    <source>
        <dbReference type="PROSITE" id="PS50109"/>
    </source>
</evidence>
<proteinExistence type="predicted"/>
<evidence type="ECO:0008006" key="11">
    <source>
        <dbReference type="Google" id="ProtNLM"/>
    </source>
</evidence>